<reference evidence="1" key="1">
    <citation type="submission" date="2020-05" db="EMBL/GenBank/DDBJ databases">
        <title>Large-scale comparative analyses of tick genomes elucidate their genetic diversity and vector capacities.</title>
        <authorList>
            <person name="Jia N."/>
            <person name="Wang J."/>
            <person name="Shi W."/>
            <person name="Du L."/>
            <person name="Sun Y."/>
            <person name="Zhan W."/>
            <person name="Jiang J."/>
            <person name="Wang Q."/>
            <person name="Zhang B."/>
            <person name="Ji P."/>
            <person name="Sakyi L.B."/>
            <person name="Cui X."/>
            <person name="Yuan T."/>
            <person name="Jiang B."/>
            <person name="Yang W."/>
            <person name="Lam T.T.-Y."/>
            <person name="Chang Q."/>
            <person name="Ding S."/>
            <person name="Wang X."/>
            <person name="Zhu J."/>
            <person name="Ruan X."/>
            <person name="Zhao L."/>
            <person name="Wei J."/>
            <person name="Que T."/>
            <person name="Du C."/>
            <person name="Cheng J."/>
            <person name="Dai P."/>
            <person name="Han X."/>
            <person name="Huang E."/>
            <person name="Gao Y."/>
            <person name="Liu J."/>
            <person name="Shao H."/>
            <person name="Ye R."/>
            <person name="Li L."/>
            <person name="Wei W."/>
            <person name="Wang X."/>
            <person name="Wang C."/>
            <person name="Yang T."/>
            <person name="Huo Q."/>
            <person name="Li W."/>
            <person name="Guo W."/>
            <person name="Chen H."/>
            <person name="Zhou L."/>
            <person name="Ni X."/>
            <person name="Tian J."/>
            <person name="Zhou Y."/>
            <person name="Sheng Y."/>
            <person name="Liu T."/>
            <person name="Pan Y."/>
            <person name="Xia L."/>
            <person name="Li J."/>
            <person name="Zhao F."/>
            <person name="Cao W."/>
        </authorList>
    </citation>
    <scope>NUCLEOTIDE SEQUENCE</scope>
    <source>
        <strain evidence="1">Hyas-2018</strain>
    </source>
</reference>
<accession>A0ACB7TPU3</accession>
<dbReference type="EMBL" id="CM023481">
    <property type="protein sequence ID" value="KAH6947377.1"/>
    <property type="molecule type" value="Genomic_DNA"/>
</dbReference>
<evidence type="ECO:0000313" key="1">
    <source>
        <dbReference type="EMBL" id="KAH6947377.1"/>
    </source>
</evidence>
<sequence>MGARYVKKVVKSDASPITRGQDIVKKKKKKKKGKLPKNYDPNVDPDPERWLPRRERSTFKKRKDRRGASSAIVRSLSSFVSQEQRNVVKAVQHLHTTAATTYLSNSRKYWNEVIMKYMHQVVRVEATDHKCVAEDVYNTELWKRRQSVLIFPVLPKRERWLTHKAIEEKFEDLCSFSLGEGVYRRTAVCLKSRLIL</sequence>
<dbReference type="Proteomes" id="UP000821845">
    <property type="component" value="Chromosome 1"/>
</dbReference>
<organism evidence="1 2">
    <name type="scientific">Hyalomma asiaticum</name>
    <name type="common">Tick</name>
    <dbReference type="NCBI Taxonomy" id="266040"/>
    <lineage>
        <taxon>Eukaryota</taxon>
        <taxon>Metazoa</taxon>
        <taxon>Ecdysozoa</taxon>
        <taxon>Arthropoda</taxon>
        <taxon>Chelicerata</taxon>
        <taxon>Arachnida</taxon>
        <taxon>Acari</taxon>
        <taxon>Parasitiformes</taxon>
        <taxon>Ixodida</taxon>
        <taxon>Ixodoidea</taxon>
        <taxon>Ixodidae</taxon>
        <taxon>Hyalomminae</taxon>
        <taxon>Hyalomma</taxon>
    </lineage>
</organism>
<comment type="caution">
    <text evidence="1">The sequence shown here is derived from an EMBL/GenBank/DDBJ whole genome shotgun (WGS) entry which is preliminary data.</text>
</comment>
<gene>
    <name evidence="1" type="ORF">HPB50_018532</name>
</gene>
<name>A0ACB7TPU3_HYAAI</name>
<keyword evidence="2" id="KW-1185">Reference proteome</keyword>
<protein>
    <submittedName>
        <fullName evidence="1">Uncharacterized protein</fullName>
    </submittedName>
</protein>
<proteinExistence type="predicted"/>
<evidence type="ECO:0000313" key="2">
    <source>
        <dbReference type="Proteomes" id="UP000821845"/>
    </source>
</evidence>